<name>A0A392QAM0_9FABA</name>
<evidence type="ECO:0000313" key="2">
    <source>
        <dbReference type="EMBL" id="MCI20596.1"/>
    </source>
</evidence>
<protein>
    <submittedName>
        <fullName evidence="2">E3 ubiquitin-protein ligase UHRF1</fullName>
    </submittedName>
</protein>
<proteinExistence type="predicted"/>
<feature type="compositionally biased region" description="Basic and acidic residues" evidence="1">
    <location>
        <begin position="82"/>
        <end position="94"/>
    </location>
</feature>
<feature type="compositionally biased region" description="Polar residues" evidence="1">
    <location>
        <begin position="1"/>
        <end position="10"/>
    </location>
</feature>
<reference evidence="2 3" key="1">
    <citation type="journal article" date="2018" name="Front. Plant Sci.">
        <title>Red Clover (Trifolium pratense) and Zigzag Clover (T. medium) - A Picture of Genomic Similarities and Differences.</title>
        <authorList>
            <person name="Dluhosova J."/>
            <person name="Istvanek J."/>
            <person name="Nedelnik J."/>
            <person name="Repkova J."/>
        </authorList>
    </citation>
    <scope>NUCLEOTIDE SEQUENCE [LARGE SCALE GENOMIC DNA]</scope>
    <source>
        <strain evidence="3">cv. 10/8</strain>
        <tissue evidence="2">Leaf</tissue>
    </source>
</reference>
<evidence type="ECO:0000256" key="1">
    <source>
        <dbReference type="SAM" id="MobiDB-lite"/>
    </source>
</evidence>
<organism evidence="2 3">
    <name type="scientific">Trifolium medium</name>
    <dbReference type="NCBI Taxonomy" id="97028"/>
    <lineage>
        <taxon>Eukaryota</taxon>
        <taxon>Viridiplantae</taxon>
        <taxon>Streptophyta</taxon>
        <taxon>Embryophyta</taxon>
        <taxon>Tracheophyta</taxon>
        <taxon>Spermatophyta</taxon>
        <taxon>Magnoliopsida</taxon>
        <taxon>eudicotyledons</taxon>
        <taxon>Gunneridae</taxon>
        <taxon>Pentapetalae</taxon>
        <taxon>rosids</taxon>
        <taxon>fabids</taxon>
        <taxon>Fabales</taxon>
        <taxon>Fabaceae</taxon>
        <taxon>Papilionoideae</taxon>
        <taxon>50 kb inversion clade</taxon>
        <taxon>NPAAA clade</taxon>
        <taxon>Hologalegina</taxon>
        <taxon>IRL clade</taxon>
        <taxon>Trifolieae</taxon>
        <taxon>Trifolium</taxon>
    </lineage>
</organism>
<feature type="compositionally biased region" description="Basic and acidic residues" evidence="1">
    <location>
        <begin position="22"/>
        <end position="68"/>
    </location>
</feature>
<feature type="region of interest" description="Disordered" evidence="1">
    <location>
        <begin position="1"/>
        <end position="94"/>
    </location>
</feature>
<keyword evidence="3" id="KW-1185">Reference proteome</keyword>
<dbReference type="Proteomes" id="UP000265520">
    <property type="component" value="Unassembled WGS sequence"/>
</dbReference>
<evidence type="ECO:0000313" key="3">
    <source>
        <dbReference type="Proteomes" id="UP000265520"/>
    </source>
</evidence>
<dbReference type="EMBL" id="LXQA010120650">
    <property type="protein sequence ID" value="MCI20596.1"/>
    <property type="molecule type" value="Genomic_DNA"/>
</dbReference>
<dbReference type="AlphaFoldDB" id="A0A392QAM0"/>
<feature type="non-terminal residue" evidence="2">
    <location>
        <position position="94"/>
    </location>
</feature>
<comment type="caution">
    <text evidence="2">The sequence shown here is derived from an EMBL/GenBank/DDBJ whole genome shotgun (WGS) entry which is preliminary data.</text>
</comment>
<sequence length="94" mass="10510">MMSVIESLQRQAEPMEESSEESSAKSEESSEKNDENLKSDEEKEVPKPCDSNEKVLEETKENDADSPQKRRKGADGKAVVNAEEHTDEAVVENK</sequence>
<accession>A0A392QAM0</accession>